<proteinExistence type="inferred from homology"/>
<dbReference type="InterPro" id="IPR022000">
    <property type="entry name" value="Min27-like_integrase_DNA_bind"/>
</dbReference>
<comment type="similarity">
    <text evidence="1">Belongs to the 'phage' integrase family.</text>
</comment>
<organism evidence="5 6">
    <name type="scientific">Stenomitos frigidus AS-A4</name>
    <dbReference type="NCBI Taxonomy" id="2933935"/>
    <lineage>
        <taxon>Bacteria</taxon>
        <taxon>Bacillati</taxon>
        <taxon>Cyanobacteriota</taxon>
        <taxon>Cyanophyceae</taxon>
        <taxon>Leptolyngbyales</taxon>
        <taxon>Leptolyngbyaceae</taxon>
        <taxon>Stenomitos</taxon>
    </lineage>
</organism>
<dbReference type="SUPFAM" id="SSF56349">
    <property type="entry name" value="DNA breaking-rejoining enzymes"/>
    <property type="match status" value="1"/>
</dbReference>
<dbReference type="PROSITE" id="PS51898">
    <property type="entry name" value="TYR_RECOMBINASE"/>
    <property type="match status" value="1"/>
</dbReference>
<protein>
    <submittedName>
        <fullName evidence="5">Site-specific integrase</fullName>
    </submittedName>
</protein>
<name>A0ABV0KNE3_9CYAN</name>
<dbReference type="Pfam" id="PF00589">
    <property type="entry name" value="Phage_integrase"/>
    <property type="match status" value="1"/>
</dbReference>
<dbReference type="Pfam" id="PF12167">
    <property type="entry name" value="Arm-DNA-bind_2"/>
    <property type="match status" value="1"/>
</dbReference>
<feature type="domain" description="Tyr recombinase" evidence="4">
    <location>
        <begin position="200"/>
        <end position="398"/>
    </location>
</feature>
<dbReference type="InterPro" id="IPR013762">
    <property type="entry name" value="Integrase-like_cat_sf"/>
</dbReference>
<evidence type="ECO:0000256" key="2">
    <source>
        <dbReference type="ARBA" id="ARBA00023125"/>
    </source>
</evidence>
<gene>
    <name evidence="5" type="ORF">NDI38_20220</name>
</gene>
<comment type="caution">
    <text evidence="5">The sequence shown here is derived from an EMBL/GenBank/DDBJ whole genome shotgun (WGS) entry which is preliminary data.</text>
</comment>
<dbReference type="PANTHER" id="PTHR30349">
    <property type="entry name" value="PHAGE INTEGRASE-RELATED"/>
    <property type="match status" value="1"/>
</dbReference>
<evidence type="ECO:0000256" key="3">
    <source>
        <dbReference type="ARBA" id="ARBA00023172"/>
    </source>
</evidence>
<dbReference type="EMBL" id="JAMPLM010000021">
    <property type="protein sequence ID" value="MEP1060761.1"/>
    <property type="molecule type" value="Genomic_DNA"/>
</dbReference>
<keyword evidence="6" id="KW-1185">Reference proteome</keyword>
<dbReference type="InterPro" id="IPR002104">
    <property type="entry name" value="Integrase_catalytic"/>
</dbReference>
<dbReference type="RefSeq" id="WP_190446917.1">
    <property type="nucleotide sequence ID" value="NZ_JAMPLM010000021.1"/>
</dbReference>
<dbReference type="Gene3D" id="1.10.443.10">
    <property type="entry name" value="Intergrase catalytic core"/>
    <property type="match status" value="1"/>
</dbReference>
<accession>A0ABV0KNE3</accession>
<dbReference type="Gene3D" id="1.10.150.130">
    <property type="match status" value="1"/>
</dbReference>
<dbReference type="InterPro" id="IPR050090">
    <property type="entry name" value="Tyrosine_recombinase_XerCD"/>
</dbReference>
<dbReference type="InterPro" id="IPR011010">
    <property type="entry name" value="DNA_brk_join_enz"/>
</dbReference>
<evidence type="ECO:0000313" key="5">
    <source>
        <dbReference type="EMBL" id="MEP1060761.1"/>
    </source>
</evidence>
<evidence type="ECO:0000313" key="6">
    <source>
        <dbReference type="Proteomes" id="UP001476950"/>
    </source>
</evidence>
<dbReference type="Proteomes" id="UP001476950">
    <property type="component" value="Unassembled WGS sequence"/>
</dbReference>
<keyword evidence="2" id="KW-0238">DNA-binding</keyword>
<dbReference type="PANTHER" id="PTHR30349:SF41">
    <property type="entry name" value="INTEGRASE_RECOMBINASE PROTEIN MJ0367-RELATED"/>
    <property type="match status" value="1"/>
</dbReference>
<dbReference type="InterPro" id="IPR010998">
    <property type="entry name" value="Integrase_recombinase_N"/>
</dbReference>
<reference evidence="5 6" key="1">
    <citation type="submission" date="2022-04" db="EMBL/GenBank/DDBJ databases">
        <title>Positive selection, recombination, and allopatry shape intraspecific diversity of widespread and dominant cyanobacteria.</title>
        <authorList>
            <person name="Wei J."/>
            <person name="Shu W."/>
            <person name="Hu C."/>
        </authorList>
    </citation>
    <scope>NUCLEOTIDE SEQUENCE [LARGE SCALE GENOMIC DNA]</scope>
    <source>
        <strain evidence="5 6">AS-A4</strain>
    </source>
</reference>
<sequence length="398" mass="45464">MYSEEARKKASKGSVQITVSHSRLQLRFRVQGISKRFNLSMGLSDTPTNRKAAEQRARQIELDIASGNFDPTLAKYKPAYSLSIASPDLTPKTTPKATLDTLWEKFIEYKRPQCSPSTMRLQYKTFTKYLNELPTHDLDEASVIRDHILKKIPIDSAKRFIIRLSACCNWAMKSGWITENPFQGMASEIKLPKGEGGELFAINPFSTEEREAILEALLANTACSKFSRVKHSHYYPFVFFLFNTGARPSEVIALQWKHISDDFRSISFVQAVVESDQGAVCKHGLKTQERRRFPCNEKMRGFLKVLKPKEATAETLVFPSPTGKWIDSNNFRNRIWTPVLDKLAIEYRKLYQTRHTFITLALENGLDAKDVARLVGNSPEIIYRHYAGNKRDLCVPVF</sequence>
<dbReference type="CDD" id="cd01189">
    <property type="entry name" value="INT_ICEBs1_C_like"/>
    <property type="match status" value="1"/>
</dbReference>
<evidence type="ECO:0000256" key="1">
    <source>
        <dbReference type="ARBA" id="ARBA00008857"/>
    </source>
</evidence>
<keyword evidence="3" id="KW-0233">DNA recombination</keyword>
<evidence type="ECO:0000259" key="4">
    <source>
        <dbReference type="PROSITE" id="PS51898"/>
    </source>
</evidence>